<sequence>MSTFPERQRLQCRNRFRCKSEVDKPQCPAGSSCETVGV</sequence>
<dbReference type="EMBL" id="UINC01011032">
    <property type="protein sequence ID" value="SVA48845.1"/>
    <property type="molecule type" value="Genomic_DNA"/>
</dbReference>
<protein>
    <submittedName>
        <fullName evidence="1">Uncharacterized protein</fullName>
    </submittedName>
</protein>
<feature type="non-terminal residue" evidence="1">
    <location>
        <position position="38"/>
    </location>
</feature>
<evidence type="ECO:0000313" key="1">
    <source>
        <dbReference type="EMBL" id="SVA48845.1"/>
    </source>
</evidence>
<dbReference type="AlphaFoldDB" id="A0A381W8N1"/>
<organism evidence="1">
    <name type="scientific">marine metagenome</name>
    <dbReference type="NCBI Taxonomy" id="408172"/>
    <lineage>
        <taxon>unclassified sequences</taxon>
        <taxon>metagenomes</taxon>
        <taxon>ecological metagenomes</taxon>
    </lineage>
</organism>
<name>A0A381W8N1_9ZZZZ</name>
<gene>
    <name evidence="1" type="ORF">METZ01_LOCUS101699</name>
</gene>
<proteinExistence type="predicted"/>
<accession>A0A381W8N1</accession>
<reference evidence="1" key="1">
    <citation type="submission" date="2018-05" db="EMBL/GenBank/DDBJ databases">
        <authorList>
            <person name="Lanie J.A."/>
            <person name="Ng W.-L."/>
            <person name="Kazmierczak K.M."/>
            <person name="Andrzejewski T.M."/>
            <person name="Davidsen T.M."/>
            <person name="Wayne K.J."/>
            <person name="Tettelin H."/>
            <person name="Glass J.I."/>
            <person name="Rusch D."/>
            <person name="Podicherti R."/>
            <person name="Tsui H.-C.T."/>
            <person name="Winkler M.E."/>
        </authorList>
    </citation>
    <scope>NUCLEOTIDE SEQUENCE</scope>
</reference>